<proteinExistence type="predicted"/>
<dbReference type="Proteomes" id="UP001196980">
    <property type="component" value="Unassembled WGS sequence"/>
</dbReference>
<dbReference type="InterPro" id="IPR023801">
    <property type="entry name" value="His_deacetylse_dom"/>
</dbReference>
<comment type="caution">
    <text evidence="2">The sequence shown here is derived from an EMBL/GenBank/DDBJ whole genome shotgun (WGS) entry which is preliminary data.</text>
</comment>
<name>A0ABS6RW27_9BACT</name>
<dbReference type="RefSeq" id="WP_218251448.1">
    <property type="nucleotide sequence ID" value="NZ_JABXWD010000050.1"/>
</dbReference>
<evidence type="ECO:0000259" key="1">
    <source>
        <dbReference type="Pfam" id="PF00850"/>
    </source>
</evidence>
<dbReference type="CDD" id="cd09992">
    <property type="entry name" value="HDAC_classII"/>
    <property type="match status" value="1"/>
</dbReference>
<keyword evidence="3" id="KW-1185">Reference proteome</keyword>
<feature type="domain" description="Histone deacetylase" evidence="1">
    <location>
        <begin position="21"/>
        <end position="301"/>
    </location>
</feature>
<dbReference type="EMBL" id="JABXWD010000050">
    <property type="protein sequence ID" value="MBV6340830.1"/>
    <property type="molecule type" value="Genomic_DNA"/>
</dbReference>
<gene>
    <name evidence="2" type="ORF">HWQ67_04470</name>
</gene>
<dbReference type="PANTHER" id="PTHR10625">
    <property type="entry name" value="HISTONE DEACETYLASE HDAC1-RELATED"/>
    <property type="match status" value="1"/>
</dbReference>
<sequence length="307" mass="34136">MKKTAFIYDDIYLTHLMPEFHPESRERLVAIMSKLRGSDVWPQLIAMSPEKASFEDIETIHDKRYIEKVKNFGHGYLDADTYMSENTHEAALYAAGAIITAIRACKAGEIERAFCAVRPPGHHAEADRGMGFCVYNNVAIGARFAQKLGYARVFVIDFDVHHGNGTQHSFYGDDTVFYFSTHQYPHYPGTGSASETGSGKGKGYTYNIPMNYGAGDKQMHEAYHDKLHEQVSAFSPDIILVSAGYDIHKDDPLAGFMVTDDGIRDIVRGILSAKTDIPVVFTMEGGYDLDAISTGVLLSVRELLNYP</sequence>
<organism evidence="2 3">
    <name type="scientific">Candidatus Magnetobacterium casense</name>
    <dbReference type="NCBI Taxonomy" id="1455061"/>
    <lineage>
        <taxon>Bacteria</taxon>
        <taxon>Pseudomonadati</taxon>
        <taxon>Nitrospirota</taxon>
        <taxon>Thermodesulfovibrionia</taxon>
        <taxon>Thermodesulfovibrionales</taxon>
        <taxon>Candidatus Magnetobacteriaceae</taxon>
        <taxon>Candidatus Magnetobacterium</taxon>
    </lineage>
</organism>
<evidence type="ECO:0000313" key="3">
    <source>
        <dbReference type="Proteomes" id="UP001196980"/>
    </source>
</evidence>
<dbReference type="Pfam" id="PF00850">
    <property type="entry name" value="Hist_deacetyl"/>
    <property type="match status" value="1"/>
</dbReference>
<dbReference type="PANTHER" id="PTHR10625:SF10">
    <property type="entry name" value="HISTONE DEACETYLASE HDAC1"/>
    <property type="match status" value="1"/>
</dbReference>
<evidence type="ECO:0000313" key="2">
    <source>
        <dbReference type="EMBL" id="MBV6340830.1"/>
    </source>
</evidence>
<reference evidence="2 3" key="1">
    <citation type="journal article" date="2020" name="J Geophys Res Biogeosci">
        <title>Magnetotaxis as an Adaptation to Enable Bacterial Shuttling of Microbial Sulfur and Sulfur Cycling Across Aquatic Oxic#Anoxic Interfaces.</title>
        <authorList>
            <person name="Li J."/>
            <person name="Liu P."/>
            <person name="Wang J."/>
            <person name="Roberts A.P."/>
            <person name="Pan Y."/>
        </authorList>
    </citation>
    <scope>NUCLEOTIDE SEQUENCE [LARGE SCALE GENOMIC DNA]</scope>
    <source>
        <strain evidence="2 3">MYR-1_YQ</strain>
    </source>
</reference>
<protein>
    <submittedName>
        <fullName evidence="2">Histone deacetylase</fullName>
    </submittedName>
</protein>
<accession>A0ABS6RW27</accession>